<dbReference type="Proteomes" id="UP000481616">
    <property type="component" value="Unassembled WGS sequence"/>
</dbReference>
<evidence type="ECO:0000313" key="14">
    <source>
        <dbReference type="EMBL" id="KAA5402100.1"/>
    </source>
</evidence>
<evidence type="ECO:0000313" key="13">
    <source>
        <dbReference type="EMBL" id="KAA5393513.1"/>
    </source>
</evidence>
<dbReference type="InterPro" id="IPR023997">
    <property type="entry name" value="TonB-dep_OMP_SusC/RagA_CS"/>
</dbReference>
<dbReference type="InterPro" id="IPR037066">
    <property type="entry name" value="Plug_dom_sf"/>
</dbReference>
<keyword evidence="10" id="KW-0732">Signal</keyword>
<evidence type="ECO:0000256" key="5">
    <source>
        <dbReference type="ARBA" id="ARBA00023077"/>
    </source>
</evidence>
<dbReference type="EMBL" id="VVYY01000024">
    <property type="protein sequence ID" value="KAA5393513.1"/>
    <property type="molecule type" value="Genomic_DNA"/>
</dbReference>
<name>A0A0K2HFA9_9BACT</name>
<evidence type="ECO:0000256" key="4">
    <source>
        <dbReference type="ARBA" id="ARBA00022692"/>
    </source>
</evidence>
<dbReference type="FunFam" id="2.170.130.10:FF:000024">
    <property type="entry name" value="Outer membrane protein"/>
    <property type="match status" value="1"/>
</dbReference>
<keyword evidence="3 8" id="KW-1134">Transmembrane beta strand</keyword>
<dbReference type="Gene3D" id="2.60.40.1120">
    <property type="entry name" value="Carboxypeptidase-like, regulatory domain"/>
    <property type="match status" value="1"/>
</dbReference>
<dbReference type="Pfam" id="PF07715">
    <property type="entry name" value="Plug"/>
    <property type="match status" value="1"/>
</dbReference>
<sequence length="1078" mass="120061">MIKYLKSVGVLLFLSTVCNGTVYANQEGRKTDVRVTQQNGTCTGVVKDATGETIIGASVVVKGSTNGTITGIDGDFSLSNVPKGSTIVISFVGYQTQEIKWTGVPLNVILSDDTKVLDEVVVVGYGTQKKVNVTGAVSMVGSDVIESRPVANVSQALQGAVPGLNLSTSSSGGDLNTSMNINIRGTGSIGDGSVDSPLILIDGIEGDLNSLNPNDVESVSVLKDAASASIYGSRAAFGVILVTTKSGKAGKVKVNYSGDIRFSTATQVPKMANSLQFATYFNTANINAGGSNIFSDETMANIKKYMNGEFTDPSQPEYWGTTANVENGKWNNYGSAFANTDWFEEFYKKNVPSTQHNLSLSGGTEKFNWSVSGSFLLQNGLISHGHDELDRYTLNSKIGAELASWARLDYSTKWTRKDYEKPQYLTGLFFHNIARRWPSCPVVDPNGNWMAEMEIYELEDGGIYKENNDEFTQQLKFTFTPLKGWNIYAEGALRLTNNKTTQNKIPIYNYNVANEPMLRDSGYGTVTYVYDNRYKQNYYAVNVYTDYSHSFGKHNGKVLLGLNYERYNQDNMWASGTDLTTEDKPFLSQTQSNKKNGDGYWNRATAGYFGRFNYDYDGKYLAEFNIRYDGSSRFLADKRWAWFPSVSLGWNIAREEFFEKLSETVNTLKLRGSWGQLGNTSSNYNSFWDWYPFYQQQAISSASSNWLINGEKQNTSSLPSIVNATMTWETVETWDFGFDFGAFNNRLTGTFDWYSRTTKDMIGPAPILGSVLGTNAPKTNNCDMRTSGWELEIGWRDQINDFKYGVRFNLSDNRSKILTYPYDGEFSNQSIGGYYNGKYLNEIWGYESVGLASSKVEMDNWLTTNKPNWGSNWGAGDVMYKDLNGDGIVSSGANTLDDHGDLKRIGNATPRYRIGLNLDAAYKGFDFSIFFQGVLKRDWFFGAGDAYFWGAQGNMWQSACFEDHLDYWTENNTGAYYPKPYFGGIQKNQQTQTRYLQSAAYLRCKNIQLGYTLPKSLLSPAGISNCRIYLSCDNLFTITSLSDIFDPEAFGGYGDEGWGSGKTYPLQRTVSVGVNLSF</sequence>
<evidence type="ECO:0000313" key="15">
    <source>
        <dbReference type="Proteomes" id="UP000441162"/>
    </source>
</evidence>
<comment type="subcellular location">
    <subcellularLocation>
        <location evidence="1 8">Cell outer membrane</location>
        <topology evidence="1 8">Multi-pass membrane protein</topology>
    </subcellularLocation>
</comment>
<dbReference type="InterPro" id="IPR036942">
    <property type="entry name" value="Beta-barrel_TonB_sf"/>
</dbReference>
<keyword evidence="14" id="KW-0675">Receptor</keyword>
<reference evidence="15 16" key="1">
    <citation type="journal article" date="2019" name="Nat. Med.">
        <title>A library of human gut bacterial isolates paired with longitudinal multiomics data enables mechanistic microbiome research.</title>
        <authorList>
            <person name="Poyet M."/>
            <person name="Groussin M."/>
            <person name="Gibbons S.M."/>
            <person name="Avila-Pacheco J."/>
            <person name="Jiang X."/>
            <person name="Kearney S.M."/>
            <person name="Perrotta A.R."/>
            <person name="Berdy B."/>
            <person name="Zhao S."/>
            <person name="Lieberman T.D."/>
            <person name="Swanson P.K."/>
            <person name="Smith M."/>
            <person name="Roesemann S."/>
            <person name="Alexander J.E."/>
            <person name="Rich S.A."/>
            <person name="Livny J."/>
            <person name="Vlamakis H."/>
            <person name="Clish C."/>
            <person name="Bullock K."/>
            <person name="Deik A."/>
            <person name="Scott J."/>
            <person name="Pierce K.A."/>
            <person name="Xavier R.J."/>
            <person name="Alm E.J."/>
        </authorList>
    </citation>
    <scope>NUCLEOTIDE SEQUENCE [LARGE SCALE GENOMIC DNA]</scope>
    <source>
        <strain evidence="13 16">BIOML-A1</strain>
        <strain evidence="14 15">BIOML-A4</strain>
    </source>
</reference>
<feature type="signal peptide" evidence="10">
    <location>
        <begin position="1"/>
        <end position="24"/>
    </location>
</feature>
<evidence type="ECO:0000256" key="8">
    <source>
        <dbReference type="PROSITE-ProRule" id="PRU01360"/>
    </source>
</evidence>
<dbReference type="Gene3D" id="2.40.170.20">
    <property type="entry name" value="TonB-dependent receptor, beta-barrel domain"/>
    <property type="match status" value="1"/>
</dbReference>
<dbReference type="KEGG" id="bdh:GV66_02230"/>
<feature type="chain" id="PRO_5014231826" evidence="10">
    <location>
        <begin position="25"/>
        <end position="1078"/>
    </location>
</feature>
<dbReference type="InterPro" id="IPR000531">
    <property type="entry name" value="Beta-barrel_TonB"/>
</dbReference>
<comment type="caution">
    <text evidence="14">The sequence shown here is derived from an EMBL/GenBank/DDBJ whole genome shotgun (WGS) entry which is preliminary data.</text>
</comment>
<gene>
    <name evidence="14" type="ORF">F2Y51_19715</name>
    <name evidence="13" type="ORF">F2Y58_19980</name>
</gene>
<dbReference type="AlphaFoldDB" id="A0A0K2HFA9"/>
<dbReference type="InterPro" id="IPR012910">
    <property type="entry name" value="Plug_dom"/>
</dbReference>
<dbReference type="NCBIfam" id="TIGR04057">
    <property type="entry name" value="SusC_RagA_signa"/>
    <property type="match status" value="1"/>
</dbReference>
<evidence type="ECO:0000256" key="7">
    <source>
        <dbReference type="ARBA" id="ARBA00023237"/>
    </source>
</evidence>
<evidence type="ECO:0000259" key="12">
    <source>
        <dbReference type="Pfam" id="PF07715"/>
    </source>
</evidence>
<dbReference type="SUPFAM" id="SSF49464">
    <property type="entry name" value="Carboxypeptidase regulatory domain-like"/>
    <property type="match status" value="1"/>
</dbReference>
<organism evidence="14 15">
    <name type="scientific">Phocaeicola dorei</name>
    <dbReference type="NCBI Taxonomy" id="357276"/>
    <lineage>
        <taxon>Bacteria</taxon>
        <taxon>Pseudomonadati</taxon>
        <taxon>Bacteroidota</taxon>
        <taxon>Bacteroidia</taxon>
        <taxon>Bacteroidales</taxon>
        <taxon>Bacteroidaceae</taxon>
        <taxon>Phocaeicola</taxon>
    </lineage>
</organism>
<proteinExistence type="inferred from homology"/>
<dbReference type="SUPFAM" id="SSF56935">
    <property type="entry name" value="Porins"/>
    <property type="match status" value="1"/>
</dbReference>
<dbReference type="PROSITE" id="PS52016">
    <property type="entry name" value="TONB_DEPENDENT_REC_3"/>
    <property type="match status" value="1"/>
</dbReference>
<dbReference type="RefSeq" id="WP_007846863.1">
    <property type="nucleotide sequence ID" value="NZ_CAXSRD010000005.1"/>
</dbReference>
<feature type="domain" description="TonB-dependent receptor plug" evidence="12">
    <location>
        <begin position="130"/>
        <end position="239"/>
    </location>
</feature>
<accession>A0A0K2HFA9</accession>
<evidence type="ECO:0000256" key="9">
    <source>
        <dbReference type="RuleBase" id="RU003357"/>
    </source>
</evidence>
<evidence type="ECO:0000256" key="3">
    <source>
        <dbReference type="ARBA" id="ARBA00022452"/>
    </source>
</evidence>
<dbReference type="Gene3D" id="2.170.130.10">
    <property type="entry name" value="TonB-dependent receptor, plug domain"/>
    <property type="match status" value="1"/>
</dbReference>
<dbReference type="Proteomes" id="UP000441162">
    <property type="component" value="Unassembled WGS sequence"/>
</dbReference>
<evidence type="ECO:0000313" key="16">
    <source>
        <dbReference type="Proteomes" id="UP000481616"/>
    </source>
</evidence>
<keyword evidence="6 8" id="KW-0472">Membrane</keyword>
<keyword evidence="2 8" id="KW-0813">Transport</keyword>
<dbReference type="GO" id="GO:0009279">
    <property type="term" value="C:cell outer membrane"/>
    <property type="evidence" value="ECO:0007669"/>
    <property type="project" value="UniProtKB-SubCell"/>
</dbReference>
<dbReference type="NCBIfam" id="TIGR04056">
    <property type="entry name" value="OMP_RagA_SusC"/>
    <property type="match status" value="1"/>
</dbReference>
<evidence type="ECO:0000259" key="11">
    <source>
        <dbReference type="Pfam" id="PF00593"/>
    </source>
</evidence>
<dbReference type="Pfam" id="PF00593">
    <property type="entry name" value="TonB_dep_Rec_b-barrel"/>
    <property type="match status" value="1"/>
</dbReference>
<keyword evidence="5 9" id="KW-0798">TonB box</keyword>
<dbReference type="EMBL" id="VVZA01000025">
    <property type="protein sequence ID" value="KAA5402100.1"/>
    <property type="molecule type" value="Genomic_DNA"/>
</dbReference>
<evidence type="ECO:0000256" key="6">
    <source>
        <dbReference type="ARBA" id="ARBA00023136"/>
    </source>
</evidence>
<evidence type="ECO:0000256" key="2">
    <source>
        <dbReference type="ARBA" id="ARBA00022448"/>
    </source>
</evidence>
<dbReference type="InterPro" id="IPR008969">
    <property type="entry name" value="CarboxyPept-like_regulatory"/>
</dbReference>
<dbReference type="Pfam" id="PF13715">
    <property type="entry name" value="CarbopepD_reg_2"/>
    <property type="match status" value="1"/>
</dbReference>
<evidence type="ECO:0000256" key="10">
    <source>
        <dbReference type="SAM" id="SignalP"/>
    </source>
</evidence>
<feature type="domain" description="TonB-dependent receptor-like beta-barrel" evidence="11">
    <location>
        <begin position="448"/>
        <end position="935"/>
    </location>
</feature>
<dbReference type="InterPro" id="IPR023996">
    <property type="entry name" value="TonB-dep_OMP_SusC/RagA"/>
</dbReference>
<dbReference type="InterPro" id="IPR039426">
    <property type="entry name" value="TonB-dep_rcpt-like"/>
</dbReference>
<comment type="similarity">
    <text evidence="8 9">Belongs to the TonB-dependent receptor family.</text>
</comment>
<keyword evidence="7 8" id="KW-0998">Cell outer membrane</keyword>
<keyword evidence="4 8" id="KW-0812">Transmembrane</keyword>
<protein>
    <submittedName>
        <fullName evidence="14">TonB-dependent receptor</fullName>
    </submittedName>
</protein>
<evidence type="ECO:0000256" key="1">
    <source>
        <dbReference type="ARBA" id="ARBA00004571"/>
    </source>
</evidence>